<feature type="chain" id="PRO_5014903142" description="Lipoprotein" evidence="1">
    <location>
        <begin position="21"/>
        <end position="223"/>
    </location>
</feature>
<dbReference type="AlphaFoldDB" id="A0A2N0A0C7"/>
<accession>A0A2N0A0C7</accession>
<protein>
    <recommendedName>
        <fullName evidence="4">Lipoprotein</fullName>
    </recommendedName>
</protein>
<dbReference type="RefSeq" id="WP_100768301.1">
    <property type="nucleotide sequence ID" value="NZ_NPEA01000004.1"/>
</dbReference>
<dbReference type="Proteomes" id="UP000231843">
    <property type="component" value="Unassembled WGS sequence"/>
</dbReference>
<evidence type="ECO:0000313" key="3">
    <source>
        <dbReference type="Proteomes" id="UP000231843"/>
    </source>
</evidence>
<name>A0A2N0A0C7_9LEPT</name>
<organism evidence="2 3">
    <name type="scientific">Leptospira neocaledonica</name>
    <dbReference type="NCBI Taxonomy" id="2023192"/>
    <lineage>
        <taxon>Bacteria</taxon>
        <taxon>Pseudomonadati</taxon>
        <taxon>Spirochaetota</taxon>
        <taxon>Spirochaetia</taxon>
        <taxon>Leptospirales</taxon>
        <taxon>Leptospiraceae</taxon>
        <taxon>Leptospira</taxon>
    </lineage>
</organism>
<sequence>MKRVKILLFILICISCSANSRGESNNISIVEGQTEKIGNMIYKVLSKKEYMNNKVILTGGGRDIYEAIRRKNSKLKEKGRTIFCGEFNPQDLTIRIHYVAKEIPEIKTPTLQLKESSPNIYTIYYENEALFDGIFQETDEFGDKFWQIGIFPIGKILQISKIDGRFGIKTNKLFDVQSIALRKKKIETIQDCIMDFRIQWCGEQPDPKDREWENCDPPGNEYP</sequence>
<keyword evidence="3" id="KW-1185">Reference proteome</keyword>
<reference evidence="2 3" key="1">
    <citation type="submission" date="2017-07" db="EMBL/GenBank/DDBJ databases">
        <title>Leptospira spp. isolated from tropical soils.</title>
        <authorList>
            <person name="Thibeaux R."/>
            <person name="Iraola G."/>
            <person name="Ferres I."/>
            <person name="Bierque E."/>
            <person name="Girault D."/>
            <person name="Soupe-Gilbert M.-E."/>
            <person name="Picardeau M."/>
            <person name="Goarant C."/>
        </authorList>
    </citation>
    <scope>NUCLEOTIDE SEQUENCE [LARGE SCALE GENOMIC DNA]</scope>
    <source>
        <strain evidence="2 3">ES4-C-A1</strain>
    </source>
</reference>
<comment type="caution">
    <text evidence="2">The sequence shown here is derived from an EMBL/GenBank/DDBJ whole genome shotgun (WGS) entry which is preliminary data.</text>
</comment>
<evidence type="ECO:0000256" key="1">
    <source>
        <dbReference type="SAM" id="SignalP"/>
    </source>
</evidence>
<dbReference type="OrthoDB" id="340075at2"/>
<evidence type="ECO:0008006" key="4">
    <source>
        <dbReference type="Google" id="ProtNLM"/>
    </source>
</evidence>
<gene>
    <name evidence="2" type="ORF">CH365_09160</name>
</gene>
<proteinExistence type="predicted"/>
<keyword evidence="1" id="KW-0732">Signal</keyword>
<dbReference type="EMBL" id="NPEA01000004">
    <property type="protein sequence ID" value="PJZ77760.1"/>
    <property type="molecule type" value="Genomic_DNA"/>
</dbReference>
<feature type="signal peptide" evidence="1">
    <location>
        <begin position="1"/>
        <end position="20"/>
    </location>
</feature>
<evidence type="ECO:0000313" key="2">
    <source>
        <dbReference type="EMBL" id="PJZ77760.1"/>
    </source>
</evidence>